<proteinExistence type="predicted"/>
<dbReference type="GO" id="GO:0070052">
    <property type="term" value="F:collagen V binding"/>
    <property type="evidence" value="ECO:0007669"/>
    <property type="project" value="TreeGrafter"/>
</dbReference>
<dbReference type="OrthoDB" id="676979at2759"/>
<feature type="chain" id="PRO_5034506164" evidence="4">
    <location>
        <begin position="19"/>
        <end position="620"/>
    </location>
</feature>
<dbReference type="SUPFAM" id="SSF52058">
    <property type="entry name" value="L domain-like"/>
    <property type="match status" value="1"/>
</dbReference>
<dbReference type="SMART" id="SM00369">
    <property type="entry name" value="LRR_TYP"/>
    <property type="match status" value="12"/>
</dbReference>
<dbReference type="GO" id="GO:0030198">
    <property type="term" value="P:extracellular matrix organization"/>
    <property type="evidence" value="ECO:0007669"/>
    <property type="project" value="TreeGrafter"/>
</dbReference>
<dbReference type="InterPro" id="IPR043184">
    <property type="entry name" value="ECM2"/>
</dbReference>
<dbReference type="SMART" id="SM00364">
    <property type="entry name" value="LRR_BAC"/>
    <property type="match status" value="5"/>
</dbReference>
<evidence type="ECO:0000256" key="2">
    <source>
        <dbReference type="ARBA" id="ARBA00022737"/>
    </source>
</evidence>
<feature type="coiled-coil region" evidence="3">
    <location>
        <begin position="92"/>
        <end position="119"/>
    </location>
</feature>
<evidence type="ECO:0000256" key="4">
    <source>
        <dbReference type="SAM" id="SignalP"/>
    </source>
</evidence>
<dbReference type="GeneTree" id="ENSGT00940000164248"/>
<keyword evidence="2" id="KW-0677">Repeat</keyword>
<dbReference type="AlphaFoldDB" id="A0A8C9RRI0"/>
<keyword evidence="3" id="KW-0175">Coiled coil</keyword>
<reference evidence="5" key="2">
    <citation type="submission" date="2025-08" db="UniProtKB">
        <authorList>
            <consortium name="Ensembl"/>
        </authorList>
    </citation>
    <scope>IDENTIFICATION</scope>
</reference>
<dbReference type="GO" id="GO:0031012">
    <property type="term" value="C:extracellular matrix"/>
    <property type="evidence" value="ECO:0007669"/>
    <property type="project" value="TreeGrafter"/>
</dbReference>
<feature type="signal peptide" evidence="4">
    <location>
        <begin position="1"/>
        <end position="18"/>
    </location>
</feature>
<gene>
    <name evidence="5" type="primary">si:dkey-6n6.1</name>
</gene>
<keyword evidence="6" id="KW-1185">Reference proteome</keyword>
<dbReference type="GO" id="GO:0010811">
    <property type="term" value="P:positive regulation of cell-substrate adhesion"/>
    <property type="evidence" value="ECO:0007669"/>
    <property type="project" value="TreeGrafter"/>
</dbReference>
<dbReference type="GO" id="GO:0008201">
    <property type="term" value="F:heparin binding"/>
    <property type="evidence" value="ECO:0007669"/>
    <property type="project" value="TreeGrafter"/>
</dbReference>
<dbReference type="Pfam" id="PF13855">
    <property type="entry name" value="LRR_8"/>
    <property type="match status" value="3"/>
</dbReference>
<dbReference type="FunFam" id="3.80.10.10:FF:000772">
    <property type="entry name" value="Extracellular matrix protein 2"/>
    <property type="match status" value="1"/>
</dbReference>
<dbReference type="PANTHER" id="PTHR46544:SF2">
    <property type="entry name" value="EXTRACELLULAR MATRIX PROTEIN 2-RELATED"/>
    <property type="match status" value="1"/>
</dbReference>
<dbReference type="Gene3D" id="2.10.70.10">
    <property type="entry name" value="Complement Module, domain 1"/>
    <property type="match status" value="1"/>
</dbReference>
<accession>A0A8C9RRI0</accession>
<dbReference type="InterPro" id="IPR032675">
    <property type="entry name" value="LRR_dom_sf"/>
</dbReference>
<dbReference type="InterPro" id="IPR003591">
    <property type="entry name" value="Leu-rich_rpt_typical-subtyp"/>
</dbReference>
<dbReference type="SUPFAM" id="SSF57603">
    <property type="entry name" value="FnI-like domain"/>
    <property type="match status" value="1"/>
</dbReference>
<dbReference type="InterPro" id="IPR001611">
    <property type="entry name" value="Leu-rich_rpt"/>
</dbReference>
<evidence type="ECO:0000313" key="5">
    <source>
        <dbReference type="Ensembl" id="ENSSFOP00015022128.2"/>
    </source>
</evidence>
<dbReference type="Proteomes" id="UP000694397">
    <property type="component" value="Chromosome 19"/>
</dbReference>
<organism evidence="5 6">
    <name type="scientific">Scleropages formosus</name>
    <name type="common">Asian bonytongue</name>
    <name type="synonym">Osteoglossum formosum</name>
    <dbReference type="NCBI Taxonomy" id="113540"/>
    <lineage>
        <taxon>Eukaryota</taxon>
        <taxon>Metazoa</taxon>
        <taxon>Chordata</taxon>
        <taxon>Craniata</taxon>
        <taxon>Vertebrata</taxon>
        <taxon>Euteleostomi</taxon>
        <taxon>Actinopterygii</taxon>
        <taxon>Neopterygii</taxon>
        <taxon>Teleostei</taxon>
        <taxon>Osteoglossocephala</taxon>
        <taxon>Osteoglossomorpha</taxon>
        <taxon>Osteoglossiformes</taxon>
        <taxon>Osteoglossidae</taxon>
        <taxon>Scleropages</taxon>
    </lineage>
</organism>
<dbReference type="PANTHER" id="PTHR46544">
    <property type="entry name" value="EXTRACELLULAR MATRIX PROTEIN 2-RELATED"/>
    <property type="match status" value="1"/>
</dbReference>
<protein>
    <submittedName>
        <fullName evidence="5">Si:dkey-6n6.1</fullName>
    </submittedName>
</protein>
<dbReference type="FunFam" id="3.80.10.10:FF:001007">
    <property type="entry name" value="Si:dkey-32e6.6"/>
    <property type="match status" value="1"/>
</dbReference>
<keyword evidence="1" id="KW-0433">Leucine-rich repeat</keyword>
<dbReference type="PRINTS" id="PR00019">
    <property type="entry name" value="LEURICHRPT"/>
</dbReference>
<reference evidence="5 6" key="1">
    <citation type="submission" date="2019-04" db="EMBL/GenBank/DDBJ databases">
        <authorList>
            <consortium name="Wellcome Sanger Institute Data Sharing"/>
        </authorList>
    </citation>
    <scope>NUCLEOTIDE SEQUENCE [LARGE SCALE GENOMIC DNA]</scope>
</reference>
<dbReference type="SMART" id="SM00365">
    <property type="entry name" value="LRR_SD22"/>
    <property type="match status" value="4"/>
</dbReference>
<evidence type="ECO:0000256" key="1">
    <source>
        <dbReference type="ARBA" id="ARBA00022614"/>
    </source>
</evidence>
<evidence type="ECO:0000313" key="6">
    <source>
        <dbReference type="Proteomes" id="UP000694397"/>
    </source>
</evidence>
<dbReference type="Gene3D" id="3.80.10.10">
    <property type="entry name" value="Ribonuclease Inhibitor"/>
    <property type="match status" value="2"/>
</dbReference>
<dbReference type="Ensembl" id="ENSSFOT00015022374.2">
    <property type="protein sequence ID" value="ENSSFOP00015022128.2"/>
    <property type="gene ID" value="ENSSFOG00015014241.2"/>
</dbReference>
<dbReference type="PROSITE" id="PS51450">
    <property type="entry name" value="LRR"/>
    <property type="match status" value="4"/>
</dbReference>
<keyword evidence="4" id="KW-0732">Signal</keyword>
<evidence type="ECO:0000256" key="3">
    <source>
        <dbReference type="SAM" id="Coils"/>
    </source>
</evidence>
<sequence length="620" mass="70233">MHRTVVLLLCVCVASTDGYESTEQLEKKSNFPPAVSLDSPAHAGSSQCQVNGVALNDRATWMAQPCSECKCHLGVIVCQPIPCTNTVHRIKKVIHKTEKKKEKRDIKNANKNNRRALEVKYKTMGTAPNSGKEVMLKSVVKQKTVGGGQPAARRMLNVRGAKPHEMMKAPETLGKLRDMITKMKKLKIAKKHLMNEDDDDNEEDDDEDMDSLPAFRGPFYHTSHYTRKNGFMKFFPAGCLLSESVIACGNAGMTELPVITDRRIRTLYLPENKIRKIPPQGLAGLTNLEWLDLSKNKLVDSSLSSNLFRSLKKLKRLNLDGNSLTKIPLLPPSLEELKINDNKISILTPYSFQGLFNLLTLELEDNRLHNGNVSPLTFRPLRKLTYLRLEENKFCAIPSGLPSSLQVLQLSENRIDGVQEGILNKTVHLKALDLSQNQISVARIAPRAWTYLLELETLDLSHNKLVHVPSYLPKTLRHLSLHHNQIERIPSYVFSHMKPGLEFLRLSYNRLHEDRIHAASFLGLQRSLTELLLDHNLLQSVPRGLLQLKALEVLKLNHNLIRKVPLNSVCDTHISEDSTLLSVHLENNFIDRRQIPPAAFSCIKNYQSVKLWPQKHEELE</sequence>
<reference evidence="5" key="3">
    <citation type="submission" date="2025-09" db="UniProtKB">
        <authorList>
            <consortium name="Ensembl"/>
        </authorList>
    </citation>
    <scope>IDENTIFICATION</scope>
</reference>
<name>A0A8C9RRI0_SCLFO</name>